<dbReference type="InterPro" id="IPR027417">
    <property type="entry name" value="P-loop_NTPase"/>
</dbReference>
<dbReference type="Gene3D" id="3.40.50.300">
    <property type="entry name" value="P-loop containing nucleotide triphosphate hydrolases"/>
    <property type="match status" value="1"/>
</dbReference>
<dbReference type="Proteomes" id="UP001320768">
    <property type="component" value="Unassembled WGS sequence"/>
</dbReference>
<evidence type="ECO:0000256" key="5">
    <source>
        <dbReference type="ARBA" id="ARBA00023125"/>
    </source>
</evidence>
<evidence type="ECO:0000256" key="2">
    <source>
        <dbReference type="ARBA" id="ARBA00022705"/>
    </source>
</evidence>
<feature type="domain" description="RecF/RecN/SMC N-terminal" evidence="7">
    <location>
        <begin position="1"/>
        <end position="324"/>
    </location>
</feature>
<dbReference type="HAMAP" id="MF_00365">
    <property type="entry name" value="RecF"/>
    <property type="match status" value="1"/>
</dbReference>
<dbReference type="EMBL" id="JAKUDN010000002">
    <property type="protein sequence ID" value="MCP8352242.1"/>
    <property type="molecule type" value="Genomic_DNA"/>
</dbReference>
<evidence type="ECO:0000256" key="6">
    <source>
        <dbReference type="HAMAP-Rule" id="MF_00365"/>
    </source>
</evidence>
<reference evidence="8 9" key="1">
    <citation type="journal article" date="2022" name="Nat. Microbiol.">
        <title>The microbiome of a bacterivorous marine choanoflagellate contains a resource-demanding obligate bacterial associate.</title>
        <authorList>
            <person name="Needham D.M."/>
            <person name="Poirier C."/>
            <person name="Bachy C."/>
            <person name="George E.E."/>
            <person name="Wilken S."/>
            <person name="Yung C.C.M."/>
            <person name="Limardo A.J."/>
            <person name="Morando M."/>
            <person name="Sudek L."/>
            <person name="Malmstrom R.R."/>
            <person name="Keeling P.J."/>
            <person name="Santoro A.E."/>
            <person name="Worden A.Z."/>
        </authorList>
    </citation>
    <scope>NUCLEOTIDE SEQUENCE [LARGE SCALE GENOMIC DNA]</scope>
    <source>
        <strain evidence="8 9">Comchoano-2</strain>
    </source>
</reference>
<comment type="subcellular location">
    <subcellularLocation>
        <location evidence="6">Cytoplasm</location>
    </subcellularLocation>
</comment>
<dbReference type="InterPro" id="IPR003395">
    <property type="entry name" value="RecF/RecN/SMC_N"/>
</dbReference>
<dbReference type="RefSeq" id="WP_258569349.1">
    <property type="nucleotide sequence ID" value="NZ_JAKUDN010000002.1"/>
</dbReference>
<comment type="function">
    <text evidence="6">The RecF protein is involved in DNA metabolism; it is required for DNA replication and normal SOS inducibility. RecF binds preferentially to single-stranded, linear DNA. It also seems to bind ATP.</text>
</comment>
<keyword evidence="4 6" id="KW-0067">ATP-binding</keyword>
<dbReference type="InterPro" id="IPR042174">
    <property type="entry name" value="RecF_2"/>
</dbReference>
<dbReference type="PANTHER" id="PTHR32182">
    <property type="entry name" value="DNA REPLICATION AND REPAIR PROTEIN RECF"/>
    <property type="match status" value="1"/>
</dbReference>
<keyword evidence="1 6" id="KW-0963">Cytoplasm</keyword>
<evidence type="ECO:0000259" key="7">
    <source>
        <dbReference type="Pfam" id="PF02463"/>
    </source>
</evidence>
<dbReference type="Gene3D" id="1.20.1050.90">
    <property type="entry name" value="RecF/RecN/SMC, N-terminal domain"/>
    <property type="match status" value="1"/>
</dbReference>
<evidence type="ECO:0000256" key="1">
    <source>
        <dbReference type="ARBA" id="ARBA00022490"/>
    </source>
</evidence>
<keyword evidence="9" id="KW-1185">Reference proteome</keyword>
<keyword evidence="2 6" id="KW-0235">DNA replication</keyword>
<keyword evidence="6" id="KW-0227">DNA damage</keyword>
<dbReference type="PANTHER" id="PTHR32182:SF0">
    <property type="entry name" value="DNA REPLICATION AND REPAIR PROTEIN RECF"/>
    <property type="match status" value="1"/>
</dbReference>
<dbReference type="NCBIfam" id="TIGR00611">
    <property type="entry name" value="recf"/>
    <property type="match status" value="1"/>
</dbReference>
<dbReference type="Pfam" id="PF02463">
    <property type="entry name" value="SMC_N"/>
    <property type="match status" value="1"/>
</dbReference>
<evidence type="ECO:0000313" key="8">
    <source>
        <dbReference type="EMBL" id="MCP8352242.1"/>
    </source>
</evidence>
<keyword evidence="6" id="KW-0742">SOS response</keyword>
<accession>A0ABT1L4Y7</accession>
<feature type="binding site" evidence="6">
    <location>
        <begin position="28"/>
        <end position="35"/>
    </location>
    <ligand>
        <name>ATP</name>
        <dbReference type="ChEBI" id="CHEBI:30616"/>
    </ligand>
</feature>
<keyword evidence="5 6" id="KW-0238">DNA-binding</keyword>
<evidence type="ECO:0000313" key="9">
    <source>
        <dbReference type="Proteomes" id="UP001320768"/>
    </source>
</evidence>
<comment type="similarity">
    <text evidence="6">Belongs to the RecF family.</text>
</comment>
<sequence length="343" mass="38467">MLKRLQISDFRSVNIDIRPSPTLNYIVGGNGSGKSSILEALHYLSFARSFRASSADKMIKKGASGFIIRAEIEKDGMLHQIAIQRKKSITQVLHQGNKSSFSKIAAIFPSLFVDSHSYRCYFSQPQFRRRLLDWLVFHVKPCYMASVRRYMGALRHRNAGLKVDGGLAPWERLMASEASEILMCRKAVYSQMDSLGIVAQFPFMANVGLQYTEGFSSSIGFMAALDAVRYKDKALGRTTIGPHVADWVLKSEGEHLPDILSQGQLKSAYLSLIILHQMRMLKSGIQPCVLIDDLLAELDNTNSREILNQLLLSDGQYFVSSISMPDFAVLPRGEVFHVDRIIL</sequence>
<evidence type="ECO:0000256" key="3">
    <source>
        <dbReference type="ARBA" id="ARBA00022741"/>
    </source>
</evidence>
<protein>
    <recommendedName>
        <fullName evidence="6">DNA replication and repair protein RecF</fullName>
    </recommendedName>
</protein>
<gene>
    <name evidence="6 8" type="primary">recF</name>
    <name evidence="8" type="ORF">MKS91_02940</name>
</gene>
<dbReference type="InterPro" id="IPR001238">
    <property type="entry name" value="DNA-binding_RecF"/>
</dbReference>
<evidence type="ECO:0000256" key="4">
    <source>
        <dbReference type="ARBA" id="ARBA00022840"/>
    </source>
</evidence>
<keyword evidence="3 6" id="KW-0547">Nucleotide-binding</keyword>
<comment type="caution">
    <text evidence="8">The sequence shown here is derived from an EMBL/GenBank/DDBJ whole genome shotgun (WGS) entry which is preliminary data.</text>
</comment>
<name>A0ABT1L4Y7_9GAMM</name>
<proteinExistence type="inferred from homology"/>
<organism evidence="8 9">
    <name type="scientific">Candidatus Synchoanobacter obligatus</name>
    <dbReference type="NCBI Taxonomy" id="2919597"/>
    <lineage>
        <taxon>Bacteria</taxon>
        <taxon>Pseudomonadati</taxon>
        <taxon>Pseudomonadota</taxon>
        <taxon>Gammaproteobacteria</taxon>
        <taxon>Candidatus Comchoanobacterales</taxon>
        <taxon>Candidatus Comchoanobacteraceae</taxon>
        <taxon>Candidatus Synchoanobacter</taxon>
    </lineage>
</organism>
<keyword evidence="6" id="KW-0234">DNA repair</keyword>
<dbReference type="SUPFAM" id="SSF52540">
    <property type="entry name" value="P-loop containing nucleoside triphosphate hydrolases"/>
    <property type="match status" value="1"/>
</dbReference>